<comment type="caution">
    <text evidence="2">The sequence shown here is derived from an EMBL/GenBank/DDBJ whole genome shotgun (WGS) entry which is preliminary data.</text>
</comment>
<dbReference type="SUPFAM" id="SSF88697">
    <property type="entry name" value="PUA domain-like"/>
    <property type="match status" value="1"/>
</dbReference>
<evidence type="ECO:0000313" key="2">
    <source>
        <dbReference type="EMBL" id="NVZ11546.1"/>
    </source>
</evidence>
<evidence type="ECO:0000259" key="1">
    <source>
        <dbReference type="SMART" id="SM01022"/>
    </source>
</evidence>
<feature type="domain" description="ASCH" evidence="1">
    <location>
        <begin position="5"/>
        <end position="99"/>
    </location>
</feature>
<dbReference type="Gene3D" id="2.30.130.30">
    <property type="entry name" value="Hypothetical protein"/>
    <property type="match status" value="1"/>
</dbReference>
<sequence length="125" mass="14455">MKVLLSIKPDYANRILDGTKRYEFRRRVHQDVRVRTVIIYATKPIGKVVGEFSIKNVHSDHPDSLWEKTKEFSGITKEFFSDYFRGRDVGHAIEVKTVKRYKKPKDLSEFLASGVAPQSYAYVSA</sequence>
<gene>
    <name evidence="2" type="ORF">HW932_20055</name>
</gene>
<name>A0A850RH84_9GAMM</name>
<dbReference type="RefSeq" id="WP_176978238.1">
    <property type="nucleotide sequence ID" value="NZ_JABZEO010000025.1"/>
</dbReference>
<proteinExistence type="predicted"/>
<keyword evidence="3" id="KW-1185">Reference proteome</keyword>
<dbReference type="InterPro" id="IPR015947">
    <property type="entry name" value="PUA-like_sf"/>
</dbReference>
<dbReference type="AlphaFoldDB" id="A0A850RH84"/>
<organism evidence="2 3">
    <name type="scientific">Allochromatium humboldtianum</name>
    <dbReference type="NCBI Taxonomy" id="504901"/>
    <lineage>
        <taxon>Bacteria</taxon>
        <taxon>Pseudomonadati</taxon>
        <taxon>Pseudomonadota</taxon>
        <taxon>Gammaproteobacteria</taxon>
        <taxon>Chromatiales</taxon>
        <taxon>Chromatiaceae</taxon>
        <taxon>Allochromatium</taxon>
    </lineage>
</organism>
<dbReference type="SMART" id="SM01022">
    <property type="entry name" value="ASCH"/>
    <property type="match status" value="1"/>
</dbReference>
<dbReference type="EMBL" id="JABZEO010000025">
    <property type="protein sequence ID" value="NVZ11546.1"/>
    <property type="molecule type" value="Genomic_DNA"/>
</dbReference>
<dbReference type="InterPro" id="IPR007374">
    <property type="entry name" value="ASCH_domain"/>
</dbReference>
<dbReference type="Pfam" id="PF04266">
    <property type="entry name" value="ASCH"/>
    <property type="match status" value="1"/>
</dbReference>
<evidence type="ECO:0000313" key="3">
    <source>
        <dbReference type="Proteomes" id="UP000592294"/>
    </source>
</evidence>
<accession>A0A850RH84</accession>
<reference evidence="2 3" key="1">
    <citation type="submission" date="2020-06" db="EMBL/GenBank/DDBJ databases">
        <title>Whole-genome sequence of Allochromatium humboldtianum DSM 21881, type strain.</title>
        <authorList>
            <person name="Kyndt J.A."/>
            <person name="Meyer T.E."/>
        </authorList>
    </citation>
    <scope>NUCLEOTIDE SEQUENCE [LARGE SCALE GENOMIC DNA]</scope>
    <source>
        <strain evidence="2 3">DSM 21881</strain>
    </source>
</reference>
<dbReference type="Proteomes" id="UP000592294">
    <property type="component" value="Unassembled WGS sequence"/>
</dbReference>
<protein>
    <submittedName>
        <fullName evidence="2">ASCH domain-containing protein</fullName>
    </submittedName>
</protein>